<keyword evidence="1" id="KW-1133">Transmembrane helix</keyword>
<feature type="transmembrane region" description="Helical" evidence="1">
    <location>
        <begin position="49"/>
        <end position="73"/>
    </location>
</feature>
<sequence length="245" mass="27268">MASTGTNITAEDPNIGFHLQLNDVLNTLDISGFSISNSHLMSAMLTLNLLWSAIFLVSFYLILDMVMYYIPLLNKIPLLPTIKNLCWFISTLLVAVSIYASGTLLIIKIFGGVVLLLAFLGLVKTFYMFIAMALSYYRHRNIAVALNGPNVVMVNGTAVHSDFIPTSVTLVKKDGELYFQGTKVPGNNLVDATVKIFTFNESFECLPIALSRYTKGSYARFELKSTNTHYELQTFYPSQTETKSV</sequence>
<dbReference type="EMBL" id="KJ681496">
    <property type="protein sequence ID" value="AJO67758.1"/>
    <property type="molecule type" value="Genomic_RNA"/>
</dbReference>
<evidence type="ECO:0000313" key="3">
    <source>
        <dbReference type="Proteomes" id="UP000126493"/>
    </source>
</evidence>
<keyword evidence="1" id="KW-0812">Transmembrane</keyword>
<keyword evidence="1" id="KW-0472">Membrane</keyword>
<feature type="transmembrane region" description="Helical" evidence="1">
    <location>
        <begin position="85"/>
        <end position="107"/>
    </location>
</feature>
<name>A0A0E3J9X8_9NIDO</name>
<dbReference type="OrthoDB" id="33197at10239"/>
<protein>
    <submittedName>
        <fullName evidence="2">Membrane protein</fullName>
    </submittedName>
</protein>
<dbReference type="Proteomes" id="UP000126493">
    <property type="component" value="Segment"/>
</dbReference>
<dbReference type="RefSeq" id="YP_009130644.1">
    <property type="nucleotide sequence ID" value="NC_026812.1"/>
</dbReference>
<keyword evidence="3" id="KW-1185">Reference proteome</keyword>
<dbReference type="GeneID" id="24092863"/>
<evidence type="ECO:0000313" key="2">
    <source>
        <dbReference type="EMBL" id="AJO67758.1"/>
    </source>
</evidence>
<feature type="transmembrane region" description="Helical" evidence="1">
    <location>
        <begin position="113"/>
        <end position="137"/>
    </location>
</feature>
<dbReference type="KEGG" id="vg:24092863"/>
<organism evidence="2 3">
    <name type="scientific">Chinook salmon bafinivirus</name>
    <dbReference type="NCBI Taxonomy" id="1611837"/>
    <lineage>
        <taxon>Viruses</taxon>
        <taxon>Riboviria</taxon>
        <taxon>Orthornavirae</taxon>
        <taxon>Pisuviricota</taxon>
        <taxon>Pisoniviricetes</taxon>
        <taxon>Nidovirales</taxon>
        <taxon>Tornidovirineae</taxon>
        <taxon>Tobaniviridae</taxon>
        <taxon>Piscanivirinae</taxon>
        <taxon>Oncotshavirus</taxon>
        <taxon>Salnivirus</taxon>
        <taxon>Oncotshavirus oncorhynchi</taxon>
        <taxon>Chinook salmon nidovirus 1</taxon>
    </lineage>
</organism>
<evidence type="ECO:0000256" key="1">
    <source>
        <dbReference type="SAM" id="Phobius"/>
    </source>
</evidence>
<proteinExistence type="predicted"/>
<accession>A0A0E3J9X8</accession>
<reference evidence="2 3" key="1">
    <citation type="submission" date="2014-04" db="EMBL/GenBank/DDBJ databases">
        <authorList>
            <person name="Raymond M.J."/>
            <person name="Lord S.D."/>
            <person name="Kropinski A.M."/>
            <person name="Stevenson R.M.W."/>
        </authorList>
    </citation>
    <scope>NUCLEOTIDE SEQUENCE [LARGE SCALE GENOMIC DNA]</scope>
    <source>
        <strain evidence="2">NIDO</strain>
    </source>
</reference>